<dbReference type="EMBL" id="JAOCQJ010000010">
    <property type="protein sequence ID" value="MCT7319268.1"/>
    <property type="molecule type" value="Genomic_DNA"/>
</dbReference>
<dbReference type="Proteomes" id="UP001164374">
    <property type="component" value="Unassembled WGS sequence"/>
</dbReference>
<dbReference type="Gene3D" id="3.10.129.10">
    <property type="entry name" value="Hotdog Thioesterase"/>
    <property type="match status" value="1"/>
</dbReference>
<evidence type="ECO:0000313" key="2">
    <source>
        <dbReference type="Proteomes" id="UP001164374"/>
    </source>
</evidence>
<evidence type="ECO:0000313" key="1">
    <source>
        <dbReference type="EMBL" id="MCT7319268.1"/>
    </source>
</evidence>
<name>A0AAE3IB04_9RALS</name>
<dbReference type="NCBIfam" id="TIGR04098">
    <property type="entry name" value="LnmK_bifunc"/>
    <property type="match status" value="1"/>
</dbReference>
<organism evidence="1 2">
    <name type="scientific">Ralstonia mojiangensis</name>
    <dbReference type="NCBI Taxonomy" id="2953895"/>
    <lineage>
        <taxon>Bacteria</taxon>
        <taxon>Pseudomonadati</taxon>
        <taxon>Pseudomonadota</taxon>
        <taxon>Betaproteobacteria</taxon>
        <taxon>Burkholderiales</taxon>
        <taxon>Burkholderiaceae</taxon>
        <taxon>Ralstonia</taxon>
    </lineage>
</organism>
<protein>
    <submittedName>
        <fullName evidence="1">Uncharacterized protein</fullName>
    </submittedName>
</protein>
<reference evidence="1" key="1">
    <citation type="journal article" date="2023" name="Front. Microbiol.">
        <title>Ralstonia chuxiongensis sp. nov., Ralstonia mojiangensis sp. nov., and Ralstonia soli sp. nov., isolated from tobacco fields, are three novel species in the family Burkholderiaceae.</title>
        <authorList>
            <person name="Lu C.H."/>
            <person name="Zhang Y.Y."/>
            <person name="Jiang N."/>
            <person name="Chen W."/>
            <person name="Shao X."/>
            <person name="Zhao Z.M."/>
            <person name="Lu W.L."/>
            <person name="Hu X."/>
            <person name="Xi Y.X."/>
            <person name="Zou S.Y."/>
            <person name="Wei Q.J."/>
            <person name="Lin Z.L."/>
            <person name="Gong L."/>
            <person name="Gai X.T."/>
            <person name="Zhang L.Q."/>
            <person name="Li J.Y."/>
            <person name="Jin Y."/>
            <person name="Xia Z.Y."/>
        </authorList>
    </citation>
    <scope>NUCLEOTIDE SEQUENCE</scope>
    <source>
        <strain evidence="1">22TCCZM01-4</strain>
    </source>
</reference>
<gene>
    <name evidence="1" type="ORF">N5I87_24885</name>
</gene>
<comment type="caution">
    <text evidence="1">The sequence shown here is derived from an EMBL/GenBank/DDBJ whole genome shotgun (WGS) entry which is preliminary data.</text>
</comment>
<accession>A0AAE3IB04</accession>
<dbReference type="NCBIfam" id="TIGR04099">
    <property type="entry name" value="biosn_Pnap_2097"/>
    <property type="match status" value="1"/>
</dbReference>
<reference evidence="1" key="2">
    <citation type="submission" date="2023-02" db="EMBL/GenBank/DDBJ databases">
        <authorList>
            <person name="Lu C.-H."/>
        </authorList>
    </citation>
    <scope>NUCLEOTIDE SEQUENCE</scope>
    <source>
        <strain evidence="1">22TCCZM01-4</strain>
    </source>
</reference>
<proteinExistence type="predicted"/>
<dbReference type="RefSeq" id="WP_260772884.1">
    <property type="nucleotide sequence ID" value="NZ_JAOCQH010000003.1"/>
</dbReference>
<sequence>MEVSQCIHREFDRNVRTQNKYIAGMPELAYTGLSENWLLKTCGDRHWQSLAHEAGLSEPEFRDVDGNPVYAAFTAVSLREAALEGLGENNRFSIQSTLTASGGAHYFSTHEVESGAGSCARVSMASTFIRRQREGDNRTVVKAMPIAVPGSRRAISVQAQDMVLLRRRFRAGNWGAHLGLEQPSGRARHVAEFLPCPYNDFNGANLLYFASFQAMVDRVEWNWKRFSSPPVVAARDLFFHGNVNIGDALELSFSIARQDAGGLSHWCEIRRLSDGEKVADVITIKRWRS</sequence>
<dbReference type="AlphaFoldDB" id="A0AAE3IB04"/>
<dbReference type="InterPro" id="IPR024091">
    <property type="entry name" value="LnmK-like_bifun_acyl/decarbox"/>
</dbReference>